<dbReference type="EMBL" id="BMTF01000042">
    <property type="protein sequence ID" value="GGV96836.1"/>
    <property type="molecule type" value="Genomic_DNA"/>
</dbReference>
<sequence length="81" mass="8576">MPACPNPRSCASPPPTGPPSPTPTATTLADLYRDHFHERRQGDPAVPVTQLLQKIQELGYAGSANLLARYLNQGGPKATAP</sequence>
<dbReference type="Proteomes" id="UP000660675">
    <property type="component" value="Unassembled WGS sequence"/>
</dbReference>
<organism evidence="2 3">
    <name type="scientific">Streptomyces gelaticus</name>
    <dbReference type="NCBI Taxonomy" id="285446"/>
    <lineage>
        <taxon>Bacteria</taxon>
        <taxon>Bacillati</taxon>
        <taxon>Actinomycetota</taxon>
        <taxon>Actinomycetes</taxon>
        <taxon>Kitasatosporales</taxon>
        <taxon>Streptomycetaceae</taxon>
        <taxon>Streptomyces</taxon>
    </lineage>
</organism>
<keyword evidence="3" id="KW-1185">Reference proteome</keyword>
<accession>A0ABQ2W8K3</accession>
<proteinExistence type="predicted"/>
<reference evidence="3" key="1">
    <citation type="journal article" date="2019" name="Int. J. Syst. Evol. Microbiol.">
        <title>The Global Catalogue of Microorganisms (GCM) 10K type strain sequencing project: providing services to taxonomists for standard genome sequencing and annotation.</title>
        <authorList>
            <consortium name="The Broad Institute Genomics Platform"/>
            <consortium name="The Broad Institute Genome Sequencing Center for Infectious Disease"/>
            <person name="Wu L."/>
            <person name="Ma J."/>
        </authorList>
    </citation>
    <scope>NUCLEOTIDE SEQUENCE [LARGE SCALE GENOMIC DNA]</scope>
    <source>
        <strain evidence="3">JCM 4376</strain>
    </source>
</reference>
<feature type="region of interest" description="Disordered" evidence="1">
    <location>
        <begin position="1"/>
        <end position="27"/>
    </location>
</feature>
<protein>
    <submittedName>
        <fullName evidence="2">Uncharacterized protein</fullName>
    </submittedName>
</protein>
<feature type="compositionally biased region" description="Pro residues" evidence="1">
    <location>
        <begin position="12"/>
        <end position="22"/>
    </location>
</feature>
<gene>
    <name evidence="2" type="ORF">GCM10015535_67010</name>
</gene>
<evidence type="ECO:0000256" key="1">
    <source>
        <dbReference type="SAM" id="MobiDB-lite"/>
    </source>
</evidence>
<comment type="caution">
    <text evidence="2">The sequence shown here is derived from an EMBL/GenBank/DDBJ whole genome shotgun (WGS) entry which is preliminary data.</text>
</comment>
<evidence type="ECO:0000313" key="2">
    <source>
        <dbReference type="EMBL" id="GGV96836.1"/>
    </source>
</evidence>
<evidence type="ECO:0000313" key="3">
    <source>
        <dbReference type="Proteomes" id="UP000660675"/>
    </source>
</evidence>
<name>A0ABQ2W8K3_9ACTN</name>